<protein>
    <submittedName>
        <fullName evidence="2">Putative secreted protein</fullName>
    </submittedName>
</protein>
<feature type="chain" id="PRO_5025631287" evidence="1">
    <location>
        <begin position="23"/>
        <end position="196"/>
    </location>
</feature>
<proteinExistence type="predicted"/>
<feature type="signal peptide" evidence="1">
    <location>
        <begin position="1"/>
        <end position="22"/>
    </location>
</feature>
<organism evidence="2">
    <name type="scientific">Ixodes ricinus</name>
    <name type="common">Common tick</name>
    <name type="synonym">Acarus ricinus</name>
    <dbReference type="NCBI Taxonomy" id="34613"/>
    <lineage>
        <taxon>Eukaryota</taxon>
        <taxon>Metazoa</taxon>
        <taxon>Ecdysozoa</taxon>
        <taxon>Arthropoda</taxon>
        <taxon>Chelicerata</taxon>
        <taxon>Arachnida</taxon>
        <taxon>Acari</taxon>
        <taxon>Parasitiformes</taxon>
        <taxon>Ixodida</taxon>
        <taxon>Ixodoidea</taxon>
        <taxon>Ixodidae</taxon>
        <taxon>Ixodinae</taxon>
        <taxon>Ixodes</taxon>
    </lineage>
</organism>
<name>A0A6B0V0X7_IXORI</name>
<dbReference type="AlphaFoldDB" id="A0A6B0V0X7"/>
<keyword evidence="1" id="KW-0732">Signal</keyword>
<sequence length="196" mass="21642">MDGGLLVFRLLLVGSGLPLGHQDVAQLVPLPLAAEVGAQPLLDELEGTLVLGHLEQLHGPPFERREAAHLADEVADEAGVLRKRSLPSRRPRLVLVLRNFVALSEAYGEFVLHPHAFDLFFLCFHRCTVFIWSLVSRTRQIPGATGANPAAIHRLQRQVLSAHQPVLQCGRGGHWYGLHGRLEARRLLVRGQGGRH</sequence>
<dbReference type="EMBL" id="GIFC01013724">
    <property type="protein sequence ID" value="MXU95807.1"/>
    <property type="molecule type" value="Transcribed_RNA"/>
</dbReference>
<evidence type="ECO:0000313" key="2">
    <source>
        <dbReference type="EMBL" id="MXU95807.1"/>
    </source>
</evidence>
<accession>A0A6B0V0X7</accession>
<evidence type="ECO:0000256" key="1">
    <source>
        <dbReference type="SAM" id="SignalP"/>
    </source>
</evidence>
<reference evidence="2" key="1">
    <citation type="submission" date="2019-12" db="EMBL/GenBank/DDBJ databases">
        <title>An insight into the sialome of adult female Ixodes ricinus ticks feeding for 6 days.</title>
        <authorList>
            <person name="Perner J."/>
            <person name="Ribeiro J.M.C."/>
        </authorList>
    </citation>
    <scope>NUCLEOTIDE SEQUENCE</scope>
    <source>
        <strain evidence="2">Semi-engorged</strain>
        <tissue evidence="2">Salivary glands</tissue>
    </source>
</reference>